<evidence type="ECO:0000313" key="2">
    <source>
        <dbReference type="EMBL" id="KAF0896333.1"/>
    </source>
</evidence>
<dbReference type="AlphaFoldDB" id="A0A6G1C9P9"/>
<sequence>MAGDATRARDTARRARYLTRHAAGCRQRAEDLRLAELRLCDVPEGGIARDVALTLADLDTDIGIEMEECAILYLRDRALKVVRDGDEQVVVRGGGSAPRIGVDLRTFAKEAGIGAAAASSEELGTTASLDDVEPESARSRHTR</sequence>
<reference evidence="2 3" key="1">
    <citation type="submission" date="2019-11" db="EMBL/GenBank/DDBJ databases">
        <title>Whole genome sequence of Oryza granulata.</title>
        <authorList>
            <person name="Li W."/>
        </authorList>
    </citation>
    <scope>NUCLEOTIDE SEQUENCE [LARGE SCALE GENOMIC DNA]</scope>
    <source>
        <strain evidence="3">cv. Menghai</strain>
        <tissue evidence="2">Leaf</tissue>
    </source>
</reference>
<keyword evidence="3" id="KW-1185">Reference proteome</keyword>
<evidence type="ECO:0000313" key="3">
    <source>
        <dbReference type="Proteomes" id="UP000479710"/>
    </source>
</evidence>
<organism evidence="2 3">
    <name type="scientific">Oryza meyeriana var. granulata</name>
    <dbReference type="NCBI Taxonomy" id="110450"/>
    <lineage>
        <taxon>Eukaryota</taxon>
        <taxon>Viridiplantae</taxon>
        <taxon>Streptophyta</taxon>
        <taxon>Embryophyta</taxon>
        <taxon>Tracheophyta</taxon>
        <taxon>Spermatophyta</taxon>
        <taxon>Magnoliopsida</taxon>
        <taxon>Liliopsida</taxon>
        <taxon>Poales</taxon>
        <taxon>Poaceae</taxon>
        <taxon>BOP clade</taxon>
        <taxon>Oryzoideae</taxon>
        <taxon>Oryzeae</taxon>
        <taxon>Oryzinae</taxon>
        <taxon>Oryza</taxon>
        <taxon>Oryza meyeriana</taxon>
    </lineage>
</organism>
<feature type="region of interest" description="Disordered" evidence="1">
    <location>
        <begin position="116"/>
        <end position="143"/>
    </location>
</feature>
<proteinExistence type="predicted"/>
<dbReference type="Proteomes" id="UP000479710">
    <property type="component" value="Unassembled WGS sequence"/>
</dbReference>
<dbReference type="EMBL" id="SPHZ02000010">
    <property type="protein sequence ID" value="KAF0896333.1"/>
    <property type="molecule type" value="Genomic_DNA"/>
</dbReference>
<name>A0A6G1C9P9_9ORYZ</name>
<evidence type="ECO:0000256" key="1">
    <source>
        <dbReference type="SAM" id="MobiDB-lite"/>
    </source>
</evidence>
<protein>
    <submittedName>
        <fullName evidence="2">Uncharacterized protein</fullName>
    </submittedName>
</protein>
<gene>
    <name evidence="2" type="ORF">E2562_021868</name>
</gene>
<feature type="compositionally biased region" description="Low complexity" evidence="1">
    <location>
        <begin position="116"/>
        <end position="128"/>
    </location>
</feature>
<accession>A0A6G1C9P9</accession>
<comment type="caution">
    <text evidence="2">The sequence shown here is derived from an EMBL/GenBank/DDBJ whole genome shotgun (WGS) entry which is preliminary data.</text>
</comment>